<gene>
    <name evidence="7" type="ORF">SAMN05444370_102421</name>
</gene>
<evidence type="ECO:0000313" key="7">
    <source>
        <dbReference type="EMBL" id="SDZ98622.1"/>
    </source>
</evidence>
<evidence type="ECO:0000256" key="1">
    <source>
        <dbReference type="ARBA" id="ARBA00001970"/>
    </source>
</evidence>
<accession>A0A1H3XJ28</accession>
<protein>
    <submittedName>
        <fullName evidence="7">Dyp-type peroxidase family</fullName>
    </submittedName>
</protein>
<dbReference type="InterPro" id="IPR006314">
    <property type="entry name" value="Dyp_peroxidase"/>
</dbReference>
<dbReference type="SUPFAM" id="SSF54909">
    <property type="entry name" value="Dimeric alpha+beta barrel"/>
    <property type="match status" value="1"/>
</dbReference>
<reference evidence="7 8" key="1">
    <citation type="submission" date="2016-10" db="EMBL/GenBank/DDBJ databases">
        <authorList>
            <person name="de Groot N.N."/>
        </authorList>
    </citation>
    <scope>NUCLEOTIDE SEQUENCE [LARGE SCALE GENOMIC DNA]</scope>
    <source>
        <strain evidence="7 8">DSM 15345</strain>
    </source>
</reference>
<dbReference type="RefSeq" id="WP_093249457.1">
    <property type="nucleotide sequence ID" value="NZ_FNQM01000002.1"/>
</dbReference>
<evidence type="ECO:0000256" key="5">
    <source>
        <dbReference type="ARBA" id="ARBA00023004"/>
    </source>
</evidence>
<evidence type="ECO:0000256" key="4">
    <source>
        <dbReference type="ARBA" id="ARBA00023002"/>
    </source>
</evidence>
<dbReference type="PROSITE" id="PS51404">
    <property type="entry name" value="DYP_PEROXIDASE"/>
    <property type="match status" value="1"/>
</dbReference>
<dbReference type="InterPro" id="IPR048328">
    <property type="entry name" value="Dyp_perox_C"/>
</dbReference>
<evidence type="ECO:0000256" key="3">
    <source>
        <dbReference type="ARBA" id="ARBA00022723"/>
    </source>
</evidence>
<dbReference type="AlphaFoldDB" id="A0A1H3XJ28"/>
<evidence type="ECO:0000259" key="6">
    <source>
        <dbReference type="Pfam" id="PF20628"/>
    </source>
</evidence>
<keyword evidence="8" id="KW-1185">Reference proteome</keyword>
<evidence type="ECO:0000256" key="2">
    <source>
        <dbReference type="ARBA" id="ARBA00022559"/>
    </source>
</evidence>
<organism evidence="7 8">
    <name type="scientific">Rubrimonas cliftonensis</name>
    <dbReference type="NCBI Taxonomy" id="89524"/>
    <lineage>
        <taxon>Bacteria</taxon>
        <taxon>Pseudomonadati</taxon>
        <taxon>Pseudomonadota</taxon>
        <taxon>Alphaproteobacteria</taxon>
        <taxon>Rhodobacterales</taxon>
        <taxon>Paracoccaceae</taxon>
        <taxon>Rubrimonas</taxon>
    </lineage>
</organism>
<dbReference type="PANTHER" id="PTHR30521:SF5">
    <property type="entry name" value="BLR4509 PROTEIN"/>
    <property type="match status" value="1"/>
</dbReference>
<keyword evidence="5" id="KW-0408">Iron</keyword>
<keyword evidence="4" id="KW-0560">Oxidoreductase</keyword>
<proteinExistence type="predicted"/>
<dbReference type="GO" id="GO:0046872">
    <property type="term" value="F:metal ion binding"/>
    <property type="evidence" value="ECO:0007669"/>
    <property type="project" value="UniProtKB-KW"/>
</dbReference>
<dbReference type="InterPro" id="IPR011008">
    <property type="entry name" value="Dimeric_a/b-barrel"/>
</dbReference>
<dbReference type="GO" id="GO:0020037">
    <property type="term" value="F:heme binding"/>
    <property type="evidence" value="ECO:0007669"/>
    <property type="project" value="InterPro"/>
</dbReference>
<keyword evidence="2 7" id="KW-0575">Peroxidase</keyword>
<dbReference type="EMBL" id="FNQM01000002">
    <property type="protein sequence ID" value="SDZ98622.1"/>
    <property type="molecule type" value="Genomic_DNA"/>
</dbReference>
<name>A0A1H3XJ28_9RHOB</name>
<comment type="cofactor">
    <cofactor evidence="1">
        <name>heme b</name>
        <dbReference type="ChEBI" id="CHEBI:60344"/>
    </cofactor>
</comment>
<keyword evidence="3" id="KW-0479">Metal-binding</keyword>
<dbReference type="OrthoDB" id="236246at2"/>
<dbReference type="Proteomes" id="UP000198703">
    <property type="component" value="Unassembled WGS sequence"/>
</dbReference>
<dbReference type="GO" id="GO:0004601">
    <property type="term" value="F:peroxidase activity"/>
    <property type="evidence" value="ECO:0007669"/>
    <property type="project" value="UniProtKB-KW"/>
</dbReference>
<sequence length="541" mass="59617">MASLDLADVQGNVARAYGRYSFPFARYFFLQITDGAAGRRFIEAIRPRVTTAAAWTVKPQVTLNVGFTFFGLWALGLPTRTLQGFPTEFADGMKARAFILGDRSPALTEEEARGWDEAWDPIWRDNAPGTSREVHVFLSMNAQGKPGRAEPVDALEEQTAWLREVCAEHCGGRVRIMAGHGRDGAADFQEGRAVFATLPDGAMVPTPREHFGFTDGIGDPVFKGQTSEAVERTRVVGRGKWMDPKTGWEPLATGEFLLGHADEAQELPPAPRPWGFSRNGAFMVWRKLHQNVASWESVWAGEAARYARIFGVSEDEAKVTLKSKAVGRWPDGVPLARAGDHAAWLAERARLGFDDPDPTTAAQNVARWLGGTEPSDFRYAADMAGYDCPNTAHLRRVNTRDYLDPLNAPSGGNPNATSQLNKRRRILRRGLPYGAEGGDDHTEQGVVFMAICASLQRQFEFIQQQWINYGLDFNAGNDACPVLGDHSVHRRFTIAARPGSGARPYIVDSLRTFVEARGGDYFFLPSLTALRMMGLGVIDPT</sequence>
<evidence type="ECO:0000313" key="8">
    <source>
        <dbReference type="Proteomes" id="UP000198703"/>
    </source>
</evidence>
<feature type="domain" description="Dyp-type peroxidase C-terminal" evidence="6">
    <location>
        <begin position="421"/>
        <end position="467"/>
    </location>
</feature>
<dbReference type="PANTHER" id="PTHR30521">
    <property type="entry name" value="DEFERROCHELATASE/PEROXIDASE"/>
    <property type="match status" value="1"/>
</dbReference>
<dbReference type="Pfam" id="PF20628">
    <property type="entry name" value="Dyp_perox_C"/>
    <property type="match status" value="1"/>
</dbReference>
<dbReference type="STRING" id="89524.SAMN05444370_102421"/>
<dbReference type="GO" id="GO:0005829">
    <property type="term" value="C:cytosol"/>
    <property type="evidence" value="ECO:0007669"/>
    <property type="project" value="TreeGrafter"/>
</dbReference>